<organism evidence="1 2">
    <name type="scientific">Candidatus Onthenecus intestinigallinarum</name>
    <dbReference type="NCBI Taxonomy" id="2840875"/>
    <lineage>
        <taxon>Bacteria</taxon>
        <taxon>Bacillati</taxon>
        <taxon>Bacillota</taxon>
        <taxon>Clostridia</taxon>
        <taxon>Eubacteriales</taxon>
        <taxon>Candidatus Onthenecus</taxon>
    </lineage>
</organism>
<dbReference type="InterPro" id="IPR008979">
    <property type="entry name" value="Galactose-bd-like_sf"/>
</dbReference>
<dbReference type="Gene3D" id="2.60.120.260">
    <property type="entry name" value="Galactose-binding domain-like"/>
    <property type="match status" value="1"/>
</dbReference>
<reference evidence="1" key="1">
    <citation type="submission" date="2020-10" db="EMBL/GenBank/DDBJ databases">
        <authorList>
            <person name="Gilroy R."/>
        </authorList>
    </citation>
    <scope>NUCLEOTIDE SEQUENCE</scope>
    <source>
        <strain evidence="1">ChiSxjej2B14-6234</strain>
    </source>
</reference>
<proteinExistence type="predicted"/>
<name>A0A9D0ZBW5_9FIRM</name>
<dbReference type="Proteomes" id="UP000886887">
    <property type="component" value="Unassembled WGS sequence"/>
</dbReference>
<reference evidence="1" key="2">
    <citation type="journal article" date="2021" name="PeerJ">
        <title>Extensive microbial diversity within the chicken gut microbiome revealed by metagenomics and culture.</title>
        <authorList>
            <person name="Gilroy R."/>
            <person name="Ravi A."/>
            <person name="Getino M."/>
            <person name="Pursley I."/>
            <person name="Horton D.L."/>
            <person name="Alikhan N.F."/>
            <person name="Baker D."/>
            <person name="Gharbi K."/>
            <person name="Hall N."/>
            <person name="Watson M."/>
            <person name="Adriaenssens E.M."/>
            <person name="Foster-Nyarko E."/>
            <person name="Jarju S."/>
            <person name="Secka A."/>
            <person name="Antonio M."/>
            <person name="Oren A."/>
            <person name="Chaudhuri R.R."/>
            <person name="La Ragione R."/>
            <person name="Hildebrand F."/>
            <person name="Pallen M.J."/>
        </authorList>
    </citation>
    <scope>NUCLEOTIDE SEQUENCE</scope>
    <source>
        <strain evidence="1">ChiSxjej2B14-6234</strain>
    </source>
</reference>
<gene>
    <name evidence="1" type="ORF">IAB73_10965</name>
</gene>
<dbReference type="AlphaFoldDB" id="A0A9D0ZBW5"/>
<evidence type="ECO:0000313" key="2">
    <source>
        <dbReference type="Proteomes" id="UP000886887"/>
    </source>
</evidence>
<dbReference type="SUPFAM" id="SSF49785">
    <property type="entry name" value="Galactose-binding domain-like"/>
    <property type="match status" value="1"/>
</dbReference>
<accession>A0A9D0ZBW5</accession>
<dbReference type="EMBL" id="DVFJ01000037">
    <property type="protein sequence ID" value="HIQ72714.1"/>
    <property type="molecule type" value="Genomic_DNA"/>
</dbReference>
<evidence type="ECO:0000313" key="1">
    <source>
        <dbReference type="EMBL" id="HIQ72714.1"/>
    </source>
</evidence>
<sequence length="261" mass="28997">MPKIQVFNANHQCLARAERPGEAELFYGAEYRPGDYLAVTLDEGCVYGAVRLDAALDEAQVYLPGGRMTYRIEHGEGRLAFAPQAFAGARHVIVARALDDAARRVYRNVALNPADQRGEADAYPHAHANVETRGEAVFAARNVIDGMRLNSSHGEWPFQSWGIGARTDAHLTVEFGRPVRVDAMALTLRADFPHDAYWTQATVVLSDGTEQTFPLQRAAGRQRVELGEHTVTWMRLERLQKSDDPSAFPALTEWEIYGCDA</sequence>
<protein>
    <submittedName>
        <fullName evidence="1">Carbohydrate-binding protein</fullName>
    </submittedName>
</protein>
<comment type="caution">
    <text evidence="1">The sequence shown here is derived from an EMBL/GenBank/DDBJ whole genome shotgun (WGS) entry which is preliminary data.</text>
</comment>